<dbReference type="AlphaFoldDB" id="A0A318HF46"/>
<dbReference type="EMBL" id="QJJU01000017">
    <property type="protein sequence ID" value="PXX05619.1"/>
    <property type="molecule type" value="Genomic_DNA"/>
</dbReference>
<feature type="compositionally biased region" description="Pro residues" evidence="4">
    <location>
        <begin position="469"/>
        <end position="480"/>
    </location>
</feature>
<evidence type="ECO:0000313" key="7">
    <source>
        <dbReference type="Proteomes" id="UP000247781"/>
    </source>
</evidence>
<feature type="compositionally biased region" description="Low complexity" evidence="4">
    <location>
        <begin position="447"/>
        <end position="468"/>
    </location>
</feature>
<evidence type="ECO:0000256" key="2">
    <source>
        <dbReference type="ARBA" id="ARBA00022840"/>
    </source>
</evidence>
<comment type="caution">
    <text evidence="6">The sequence shown here is derived from an EMBL/GenBank/DDBJ whole genome shotgun (WGS) entry which is preliminary data.</text>
</comment>
<feature type="region of interest" description="Disordered" evidence="4">
    <location>
        <begin position="574"/>
        <end position="602"/>
    </location>
</feature>
<dbReference type="InterPro" id="IPR013126">
    <property type="entry name" value="Hsp_70_fam"/>
</dbReference>
<dbReference type="GO" id="GO:0005524">
    <property type="term" value="F:ATP binding"/>
    <property type="evidence" value="ECO:0007669"/>
    <property type="project" value="UniProtKB-KW"/>
</dbReference>
<evidence type="ECO:0000256" key="4">
    <source>
        <dbReference type="SAM" id="MobiDB-lite"/>
    </source>
</evidence>
<sequence>MSDPLGLSIGTTNLVAARVGNQPVIRRSVLTVFGHAAPEVGVPSAHTDGIVLSGFVERVGDPVPLVAADGSSHHADQLLVDALQAMVYASGGQPSPDTAIAVPAYWGTSTMWALRNAMRANPILAPNGTPVRLVSDAVASLTALNANPGLSPHGVVALLDFGGGGTSITLADAASAFEPIEDTTRYTEFSGDQIDQALLNHVLEGITSAGAIDPAATAAVGSLTRLREECQSAKERLSAETVTELIAELPGYRSGIRVTRAELESLIAQPLTGVLAALENALERNRISWSNVSAVVTIGGGASIPLITQQLSEHSQAPVVTTPQPALDAAVGAALFAAFGADADAKTGVAPVRAEDVTAAVNAPGSATFRALAWSQDDDTADDVVPYTGDVYDAGGTVARPSVQYVPATEPIEEPRSTFNRVPQLVFGLAAVVAVVAVGGVAVALTSASDSTKPTAPPVTATPVGPTSVAPPPPSTPPPVQTVTVTSEPPPPPPPPTTTVPPPVTRIVTMTPTTTEPPTTTTTATTTTTSPTTTTTTPTTTTETTTTTSTTPSMTTSYITVPFVPVPIPIQVPNQAPQTQAPQYPYQAPQYPYQYQQPQQLP</sequence>
<keyword evidence="3" id="KW-0143">Chaperone</keyword>
<dbReference type="RefSeq" id="WP_110318402.1">
    <property type="nucleotide sequence ID" value="NZ_QJJU01000017.1"/>
</dbReference>
<dbReference type="CDD" id="cd10170">
    <property type="entry name" value="ASKHA_NBD_HSP70"/>
    <property type="match status" value="1"/>
</dbReference>
<dbReference type="OrthoDB" id="5173286at2"/>
<dbReference type="Gene3D" id="3.90.640.10">
    <property type="entry name" value="Actin, Chain A, domain 4"/>
    <property type="match status" value="1"/>
</dbReference>
<keyword evidence="5" id="KW-1133">Transmembrane helix</keyword>
<dbReference type="Pfam" id="PF00012">
    <property type="entry name" value="HSP70"/>
    <property type="match status" value="1"/>
</dbReference>
<evidence type="ECO:0000256" key="1">
    <source>
        <dbReference type="ARBA" id="ARBA00022741"/>
    </source>
</evidence>
<feature type="compositionally biased region" description="Low complexity" evidence="4">
    <location>
        <begin position="505"/>
        <end position="555"/>
    </location>
</feature>
<reference evidence="6 7" key="2">
    <citation type="submission" date="2018-06" db="EMBL/GenBank/DDBJ databases">
        <title>Sequencing of bacterial isolates from soil warming experiment in Harvard Forest, Massachusetts, USA.</title>
        <authorList>
            <person name="Deangelis K.PhD."/>
        </authorList>
    </citation>
    <scope>NUCLEOTIDE SEQUENCE [LARGE SCALE GENOMIC DNA]</scope>
    <source>
        <strain evidence="6 7">GAS496</strain>
    </source>
</reference>
<evidence type="ECO:0000256" key="3">
    <source>
        <dbReference type="ARBA" id="ARBA00023186"/>
    </source>
</evidence>
<dbReference type="GO" id="GO:0140662">
    <property type="term" value="F:ATP-dependent protein folding chaperone"/>
    <property type="evidence" value="ECO:0007669"/>
    <property type="project" value="InterPro"/>
</dbReference>
<evidence type="ECO:0000313" key="6">
    <source>
        <dbReference type="EMBL" id="PXX05619.1"/>
    </source>
</evidence>
<accession>A0A318HF46</accession>
<keyword evidence="1" id="KW-0547">Nucleotide-binding</keyword>
<proteinExistence type="predicted"/>
<keyword evidence="7" id="KW-1185">Reference proteome</keyword>
<keyword evidence="5" id="KW-0812">Transmembrane</keyword>
<feature type="compositionally biased region" description="Pro residues" evidence="4">
    <location>
        <begin position="488"/>
        <end position="504"/>
    </location>
</feature>
<organism evidence="6 7">
    <name type="scientific">Mycolicibacterium moriokaense</name>
    <dbReference type="NCBI Taxonomy" id="39691"/>
    <lineage>
        <taxon>Bacteria</taxon>
        <taxon>Bacillati</taxon>
        <taxon>Actinomycetota</taxon>
        <taxon>Actinomycetes</taxon>
        <taxon>Mycobacteriales</taxon>
        <taxon>Mycobacteriaceae</taxon>
        <taxon>Mycolicibacterium</taxon>
    </lineage>
</organism>
<dbReference type="Proteomes" id="UP000247781">
    <property type="component" value="Unassembled WGS sequence"/>
</dbReference>
<dbReference type="SUPFAM" id="SSF53067">
    <property type="entry name" value="Actin-like ATPase domain"/>
    <property type="match status" value="1"/>
</dbReference>
<keyword evidence="5" id="KW-0472">Membrane</keyword>
<protein>
    <submittedName>
        <fullName evidence="6">Hsp70 protein</fullName>
    </submittedName>
</protein>
<name>A0A318HF46_9MYCO</name>
<gene>
    <name evidence="6" type="ORF">C8E89_117129</name>
</gene>
<dbReference type="InterPro" id="IPR043129">
    <property type="entry name" value="ATPase_NBD"/>
</dbReference>
<evidence type="ECO:0000256" key="5">
    <source>
        <dbReference type="SAM" id="Phobius"/>
    </source>
</evidence>
<dbReference type="PANTHER" id="PTHR42749">
    <property type="entry name" value="CELL SHAPE-DETERMINING PROTEIN MREB"/>
    <property type="match status" value="1"/>
</dbReference>
<feature type="transmembrane region" description="Helical" evidence="5">
    <location>
        <begin position="425"/>
        <end position="445"/>
    </location>
</feature>
<dbReference type="Gene3D" id="3.30.420.40">
    <property type="match status" value="2"/>
</dbReference>
<dbReference type="PANTHER" id="PTHR42749:SF1">
    <property type="entry name" value="CELL SHAPE-DETERMINING PROTEIN MREB"/>
    <property type="match status" value="1"/>
</dbReference>
<keyword evidence="2" id="KW-0067">ATP-binding</keyword>
<feature type="region of interest" description="Disordered" evidence="4">
    <location>
        <begin position="447"/>
        <end position="555"/>
    </location>
</feature>
<reference evidence="7" key="1">
    <citation type="submission" date="2018-05" db="EMBL/GenBank/DDBJ databases">
        <authorList>
            <person name="Deangelis K."/>
            <person name="Huntemann M."/>
            <person name="Clum A."/>
            <person name="Pillay M."/>
            <person name="Palaniappan K."/>
            <person name="Varghese N."/>
            <person name="Mikhailova N."/>
            <person name="Stamatis D."/>
            <person name="Reddy T."/>
            <person name="Daum C."/>
            <person name="Shapiro N."/>
            <person name="Ivanova N."/>
            <person name="Kyrpides N."/>
            <person name="Woyke T."/>
        </authorList>
    </citation>
    <scope>NUCLEOTIDE SEQUENCE [LARGE SCALE GENOMIC DNA]</scope>
    <source>
        <strain evidence="7">GAS496</strain>
    </source>
</reference>